<reference evidence="1 2" key="1">
    <citation type="submission" date="2019-05" db="EMBL/GenBank/DDBJ databases">
        <title>Another draft genome of Portunus trituberculatus and its Hox gene families provides insights of decapod evolution.</title>
        <authorList>
            <person name="Jeong J.-H."/>
            <person name="Song I."/>
            <person name="Kim S."/>
            <person name="Choi T."/>
            <person name="Kim D."/>
            <person name="Ryu S."/>
            <person name="Kim W."/>
        </authorList>
    </citation>
    <scope>NUCLEOTIDE SEQUENCE [LARGE SCALE GENOMIC DNA]</scope>
    <source>
        <tissue evidence="1">Muscle</tissue>
    </source>
</reference>
<organism evidence="1 2">
    <name type="scientific">Portunus trituberculatus</name>
    <name type="common">Swimming crab</name>
    <name type="synonym">Neptunus trituberculatus</name>
    <dbReference type="NCBI Taxonomy" id="210409"/>
    <lineage>
        <taxon>Eukaryota</taxon>
        <taxon>Metazoa</taxon>
        <taxon>Ecdysozoa</taxon>
        <taxon>Arthropoda</taxon>
        <taxon>Crustacea</taxon>
        <taxon>Multicrustacea</taxon>
        <taxon>Malacostraca</taxon>
        <taxon>Eumalacostraca</taxon>
        <taxon>Eucarida</taxon>
        <taxon>Decapoda</taxon>
        <taxon>Pleocyemata</taxon>
        <taxon>Brachyura</taxon>
        <taxon>Eubrachyura</taxon>
        <taxon>Portunoidea</taxon>
        <taxon>Portunidae</taxon>
        <taxon>Portuninae</taxon>
        <taxon>Portunus</taxon>
    </lineage>
</organism>
<gene>
    <name evidence="1" type="ORF">E2C01_078858</name>
</gene>
<evidence type="ECO:0000313" key="1">
    <source>
        <dbReference type="EMBL" id="MPC84131.1"/>
    </source>
</evidence>
<accession>A0A5B7IFH1</accession>
<sequence>MEERSLLVIQGGNNLEATGAEETVKEVIEVVKAAEDKKMSGGSCSARGKECCMKKQEERQTGCSARNS</sequence>
<protein>
    <submittedName>
        <fullName evidence="1">Uncharacterized protein</fullName>
    </submittedName>
</protein>
<proteinExistence type="predicted"/>
<keyword evidence="2" id="KW-1185">Reference proteome</keyword>
<evidence type="ECO:0000313" key="2">
    <source>
        <dbReference type="Proteomes" id="UP000324222"/>
    </source>
</evidence>
<dbReference type="Proteomes" id="UP000324222">
    <property type="component" value="Unassembled WGS sequence"/>
</dbReference>
<name>A0A5B7IFH1_PORTR</name>
<comment type="caution">
    <text evidence="1">The sequence shown here is derived from an EMBL/GenBank/DDBJ whole genome shotgun (WGS) entry which is preliminary data.</text>
</comment>
<dbReference type="EMBL" id="VSRR010064502">
    <property type="protein sequence ID" value="MPC84131.1"/>
    <property type="molecule type" value="Genomic_DNA"/>
</dbReference>
<dbReference type="AlphaFoldDB" id="A0A5B7IFH1"/>